<dbReference type="Pfam" id="PF01979">
    <property type="entry name" value="Amidohydro_1"/>
    <property type="match status" value="1"/>
</dbReference>
<dbReference type="InterPro" id="IPR032466">
    <property type="entry name" value="Metal_Hydrolase"/>
</dbReference>
<organism evidence="3 4">
    <name type="scientific">Pseudomonas taeanensis MS-3</name>
    <dbReference type="NCBI Taxonomy" id="1395571"/>
    <lineage>
        <taxon>Bacteria</taxon>
        <taxon>Pseudomonadati</taxon>
        <taxon>Pseudomonadota</taxon>
        <taxon>Gammaproteobacteria</taxon>
        <taxon>Pseudomonadales</taxon>
        <taxon>Pseudomonadaceae</taxon>
        <taxon>Pseudomonas</taxon>
    </lineage>
</organism>
<dbReference type="Proteomes" id="UP000030063">
    <property type="component" value="Unassembled WGS sequence"/>
</dbReference>
<reference evidence="3 4" key="1">
    <citation type="journal article" date="2014" name="Genome Announc.">
        <title>Draft Genome Sequence of Petroleum Oil-Degrading Marine Bacterium Pseudomonas taeanensis Strain MS-3, Isolated from a Crude Oil-Contaminated Seashore.</title>
        <authorList>
            <person name="Lee S.Y."/>
            <person name="Kim S.H."/>
            <person name="Lee D.G."/>
            <person name="Shin S."/>
            <person name="Yun S.H."/>
            <person name="Choi C.W."/>
            <person name="Chung Y.H."/>
            <person name="Choi J.S."/>
            <person name="Kahng H.Y."/>
            <person name="Kim S.I."/>
        </authorList>
    </citation>
    <scope>NUCLEOTIDE SEQUENCE [LARGE SCALE GENOMIC DNA]</scope>
    <source>
        <strain evidence="3 4">MS-3</strain>
    </source>
</reference>
<dbReference type="SUPFAM" id="SSF51556">
    <property type="entry name" value="Metallo-dependent hydrolases"/>
    <property type="match status" value="1"/>
</dbReference>
<dbReference type="Gene3D" id="3.20.20.140">
    <property type="entry name" value="Metal-dependent hydrolases"/>
    <property type="match status" value="1"/>
</dbReference>
<dbReference type="InterPro" id="IPR011059">
    <property type="entry name" value="Metal-dep_hydrolase_composite"/>
</dbReference>
<feature type="domain" description="Amidohydrolase-related" evidence="2">
    <location>
        <begin position="57"/>
        <end position="412"/>
    </location>
</feature>
<dbReference type="GO" id="GO:0016810">
    <property type="term" value="F:hydrolase activity, acting on carbon-nitrogen (but not peptide) bonds"/>
    <property type="evidence" value="ECO:0007669"/>
    <property type="project" value="InterPro"/>
</dbReference>
<dbReference type="RefSeq" id="WP_025164605.1">
    <property type="nucleotide sequence ID" value="NZ_AWSQ01000001.1"/>
</dbReference>
<dbReference type="PANTHER" id="PTHR43135">
    <property type="entry name" value="ALPHA-D-RIBOSE 1-METHYLPHOSPHONATE 5-TRIPHOSPHATE DIPHOSPHATASE"/>
    <property type="match status" value="1"/>
</dbReference>
<protein>
    <submittedName>
        <fullName evidence="3">Amidohydrolase</fullName>
    </submittedName>
</protein>
<comment type="caution">
    <text evidence="3">The sequence shown here is derived from an EMBL/GenBank/DDBJ whole genome shotgun (WGS) entry which is preliminary data.</text>
</comment>
<dbReference type="CDD" id="cd01299">
    <property type="entry name" value="Met_dep_hydrolase_A"/>
    <property type="match status" value="1"/>
</dbReference>
<dbReference type="InterPro" id="IPR006680">
    <property type="entry name" value="Amidohydro-rel"/>
</dbReference>
<gene>
    <name evidence="3" type="ORF">TMS3_0107505</name>
</gene>
<keyword evidence="4" id="KW-1185">Reference proteome</keyword>
<dbReference type="OrthoDB" id="9782972at2"/>
<evidence type="ECO:0000313" key="4">
    <source>
        <dbReference type="Proteomes" id="UP000030063"/>
    </source>
</evidence>
<name>A0A0A1YR53_9PSED</name>
<evidence type="ECO:0000313" key="3">
    <source>
        <dbReference type="EMBL" id="KFX71753.1"/>
    </source>
</evidence>
<keyword evidence="3" id="KW-0378">Hydrolase</keyword>
<dbReference type="PANTHER" id="PTHR43135:SF3">
    <property type="entry name" value="ALPHA-D-RIBOSE 1-METHYLPHOSPHONATE 5-TRIPHOSPHATE DIPHOSPHATASE"/>
    <property type="match status" value="1"/>
</dbReference>
<proteinExistence type="predicted"/>
<dbReference type="InterPro" id="IPR051781">
    <property type="entry name" value="Metallo-dep_Hydrolase"/>
</dbReference>
<dbReference type="SUPFAM" id="SSF51338">
    <property type="entry name" value="Composite domain of metallo-dependent hydrolases"/>
    <property type="match status" value="1"/>
</dbReference>
<evidence type="ECO:0000256" key="1">
    <source>
        <dbReference type="SAM" id="MobiDB-lite"/>
    </source>
</evidence>
<dbReference type="AlphaFoldDB" id="A0A0A1YR53"/>
<sequence length="463" mass="50793">MPRTFIRCKTLFNGLDDEVLRDQTLVVGNGLFCFIGPHAQAPQPVLEDEVIDAGDHFVMPGLVDVHTHLVFGNAKSEEDIDLHVSPEFRALRGLFFTQHVLAAGYTSVVVPGDAGQCSIAVRNAINAGMFTGPRIAASSNVIANRQSLNDWFPSWVGTPEYFTGRLCATREEQIAEIRRQAKDGADVIKIAMDGAHFRENSEHIAAFTQDETLAMVSEVHRLGKKVAVHAYGREAVLYAAKAGVDVIFHGFFMDDTCIEAILESGSHVAPTLTMLANNVEFAQDYEASTKSGYAAMQRRVIDIGCRNLRRAHEAGVPFMTGSDSGFAITPYGEWHARELEIMVDWLGFSPAEALRAATSVSAKMMPAAQRAGSISLGLPADFLFINGSPIDDITRLQMRENIRAVYLGGRKVRTQVPGYDPNKVSDFNTVKWSELHTRQRAIEQGKRPAAAAEPILTPRIAHE</sequence>
<feature type="region of interest" description="Disordered" evidence="1">
    <location>
        <begin position="442"/>
        <end position="463"/>
    </location>
</feature>
<dbReference type="Gene3D" id="2.30.40.10">
    <property type="entry name" value="Urease, subunit C, domain 1"/>
    <property type="match status" value="1"/>
</dbReference>
<dbReference type="InterPro" id="IPR057744">
    <property type="entry name" value="OTAase-like"/>
</dbReference>
<accession>A0A0A1YR53</accession>
<dbReference type="eggNOG" id="COG1228">
    <property type="taxonomic scope" value="Bacteria"/>
</dbReference>
<dbReference type="STRING" id="1395571.TMS3_0107505"/>
<dbReference type="EMBL" id="AWSQ01000001">
    <property type="protein sequence ID" value="KFX71753.1"/>
    <property type="molecule type" value="Genomic_DNA"/>
</dbReference>
<evidence type="ECO:0000259" key="2">
    <source>
        <dbReference type="Pfam" id="PF01979"/>
    </source>
</evidence>